<dbReference type="InterPro" id="IPR027304">
    <property type="entry name" value="Trigger_fact/SurA_dom_sf"/>
</dbReference>
<keyword evidence="9 11" id="KW-0413">Isomerase</keyword>
<dbReference type="InterPro" id="IPR050245">
    <property type="entry name" value="PrsA_foldase"/>
</dbReference>
<evidence type="ECO:0000256" key="6">
    <source>
        <dbReference type="ARBA" id="ARBA00023110"/>
    </source>
</evidence>
<dbReference type="SUPFAM" id="SSF109998">
    <property type="entry name" value="Triger factor/SurA peptide-binding domain-like"/>
    <property type="match status" value="1"/>
</dbReference>
<dbReference type="STRING" id="439219.SAMN02910293_02160"/>
<evidence type="ECO:0000256" key="3">
    <source>
        <dbReference type="ARBA" id="ARBA00006071"/>
    </source>
</evidence>
<dbReference type="GO" id="GO:0006457">
    <property type="term" value="P:protein folding"/>
    <property type="evidence" value="ECO:0007669"/>
    <property type="project" value="UniProtKB-UniRule"/>
</dbReference>
<organism evidence="14 15">
    <name type="scientific">Streptococcus henryi</name>
    <dbReference type="NCBI Taxonomy" id="439219"/>
    <lineage>
        <taxon>Bacteria</taxon>
        <taxon>Bacillati</taxon>
        <taxon>Bacillota</taxon>
        <taxon>Bacilli</taxon>
        <taxon>Lactobacillales</taxon>
        <taxon>Streptococcaceae</taxon>
        <taxon>Streptococcus</taxon>
    </lineage>
</organism>
<evidence type="ECO:0000256" key="7">
    <source>
        <dbReference type="ARBA" id="ARBA00023136"/>
    </source>
</evidence>
<accession>A0A1G6DF21</accession>
<evidence type="ECO:0000256" key="4">
    <source>
        <dbReference type="ARBA" id="ARBA00022475"/>
    </source>
</evidence>
<name>A0A1G6DF21_9STRE</name>
<keyword evidence="4 11" id="KW-1003">Cell membrane</keyword>
<dbReference type="InterPro" id="IPR046357">
    <property type="entry name" value="PPIase_dom_sf"/>
</dbReference>
<dbReference type="PANTHER" id="PTHR47245">
    <property type="entry name" value="PEPTIDYLPROLYL ISOMERASE"/>
    <property type="match status" value="1"/>
</dbReference>
<comment type="catalytic activity">
    <reaction evidence="1 11">
        <text>[protein]-peptidylproline (omega=180) = [protein]-peptidylproline (omega=0)</text>
        <dbReference type="Rhea" id="RHEA:16237"/>
        <dbReference type="Rhea" id="RHEA-COMP:10747"/>
        <dbReference type="Rhea" id="RHEA-COMP:10748"/>
        <dbReference type="ChEBI" id="CHEBI:83833"/>
        <dbReference type="ChEBI" id="CHEBI:83834"/>
        <dbReference type="EC" id="5.2.1.8"/>
    </reaction>
</comment>
<gene>
    <name evidence="11" type="primary">prsA</name>
    <name evidence="14" type="ORF">SAMN02910293_02160</name>
</gene>
<comment type="similarity">
    <text evidence="3 11">Belongs to the PrsA family.</text>
</comment>
<comment type="subcellular location">
    <subcellularLocation>
        <location evidence="2">Cell membrane</location>
        <topology evidence="2">Lipid-anchor</topology>
    </subcellularLocation>
</comment>
<keyword evidence="13" id="KW-0812">Transmembrane</keyword>
<dbReference type="NCBIfam" id="NF002361">
    <property type="entry name" value="PRK01326.1"/>
    <property type="match status" value="1"/>
</dbReference>
<evidence type="ECO:0000313" key="14">
    <source>
        <dbReference type="EMBL" id="SDB43721.1"/>
    </source>
</evidence>
<proteinExistence type="inferred from homology"/>
<evidence type="ECO:0000256" key="1">
    <source>
        <dbReference type="ARBA" id="ARBA00000971"/>
    </source>
</evidence>
<keyword evidence="8" id="KW-0564">Palmitate</keyword>
<evidence type="ECO:0000256" key="12">
    <source>
        <dbReference type="SAM" id="MobiDB-lite"/>
    </source>
</evidence>
<evidence type="ECO:0000256" key="8">
    <source>
        <dbReference type="ARBA" id="ARBA00023139"/>
    </source>
</evidence>
<feature type="transmembrane region" description="Helical" evidence="13">
    <location>
        <begin position="12"/>
        <end position="33"/>
    </location>
</feature>
<sequence>MAKNGKGLNKAVTGIATVAVTALLASGVTYLAVKGGNSEDTNLITLKGDTITVSDFYNDVKTTSSAQQSMLTLVLTRVFEQQYGDKVSDKDVTDAYNTTAASYGDSFSEALASAGLTSDSYKQQIRTTKLVEYAVEQAAKKELTTENYKSAYETYNPDTTALVIKLSDEETANSVLESVKADGADFEKIATEKTTDTDKKVKYTFDSADTDLPSDVMSAAFSQDKDGISDVISVLDSSTYTYSYYIVKTTEKTEKDSDWKTYKKRLKKILMAKYQSDSNFQNTVIAKALEKSNVKVKDDAFASILSQYASTDSTASSSSSTTSTSSTTEESTESSSAE</sequence>
<keyword evidence="7 11" id="KW-0472">Membrane</keyword>
<dbReference type="Gene3D" id="3.10.50.40">
    <property type="match status" value="1"/>
</dbReference>
<protein>
    <recommendedName>
        <fullName evidence="11">Foldase protein PrsA</fullName>
        <ecNumber evidence="11">5.2.1.8</ecNumber>
    </recommendedName>
</protein>
<evidence type="ECO:0000256" key="10">
    <source>
        <dbReference type="ARBA" id="ARBA00023288"/>
    </source>
</evidence>
<dbReference type="GO" id="GO:0003755">
    <property type="term" value="F:peptidyl-prolyl cis-trans isomerase activity"/>
    <property type="evidence" value="ECO:0007669"/>
    <property type="project" value="UniProtKB-UniRule"/>
</dbReference>
<dbReference type="Proteomes" id="UP000182508">
    <property type="component" value="Unassembled WGS sequence"/>
</dbReference>
<dbReference type="PANTHER" id="PTHR47245:SF1">
    <property type="entry name" value="FOLDASE PROTEIN PRSA"/>
    <property type="match status" value="1"/>
</dbReference>
<dbReference type="EMBL" id="FMXP01000038">
    <property type="protein sequence ID" value="SDB43721.1"/>
    <property type="molecule type" value="Genomic_DNA"/>
</dbReference>
<keyword evidence="10" id="KW-0449">Lipoprotein</keyword>
<dbReference type="InterPro" id="IPR023059">
    <property type="entry name" value="Foldase_PrsA"/>
</dbReference>
<evidence type="ECO:0000256" key="9">
    <source>
        <dbReference type="ARBA" id="ARBA00023235"/>
    </source>
</evidence>
<dbReference type="AlphaFoldDB" id="A0A1G6DF21"/>
<dbReference type="GO" id="GO:0005886">
    <property type="term" value="C:plasma membrane"/>
    <property type="evidence" value="ECO:0007669"/>
    <property type="project" value="UniProtKB-SubCell"/>
</dbReference>
<dbReference type="eggNOG" id="COG0760">
    <property type="taxonomic scope" value="Bacteria"/>
</dbReference>
<evidence type="ECO:0000256" key="11">
    <source>
        <dbReference type="HAMAP-Rule" id="MF_01145"/>
    </source>
</evidence>
<reference evidence="14 15" key="1">
    <citation type="submission" date="2016-10" db="EMBL/GenBank/DDBJ databases">
        <authorList>
            <person name="de Groot N.N."/>
        </authorList>
    </citation>
    <scope>NUCLEOTIDE SEQUENCE [LARGE SCALE GENOMIC DNA]</scope>
    <source>
        <strain evidence="14 15">A-4</strain>
    </source>
</reference>
<evidence type="ECO:0000256" key="2">
    <source>
        <dbReference type="ARBA" id="ARBA00004193"/>
    </source>
</evidence>
<comment type="function">
    <text evidence="11">Plays a major role in protein secretion by helping the post-translocational extracellular folding of several secreted proteins.</text>
</comment>
<evidence type="ECO:0000313" key="15">
    <source>
        <dbReference type="Proteomes" id="UP000182508"/>
    </source>
</evidence>
<dbReference type="SUPFAM" id="SSF54534">
    <property type="entry name" value="FKBP-like"/>
    <property type="match status" value="1"/>
</dbReference>
<keyword evidence="15" id="KW-1185">Reference proteome</keyword>
<dbReference type="EC" id="5.2.1.8" evidence="11"/>
<keyword evidence="13" id="KW-1133">Transmembrane helix</keyword>
<keyword evidence="5 11" id="KW-0732">Signal</keyword>
<feature type="region of interest" description="Disordered" evidence="12">
    <location>
        <begin position="309"/>
        <end position="338"/>
    </location>
</feature>
<evidence type="ECO:0000256" key="13">
    <source>
        <dbReference type="SAM" id="Phobius"/>
    </source>
</evidence>
<dbReference type="RefSeq" id="WP_074486639.1">
    <property type="nucleotide sequence ID" value="NZ_FMXP01000038.1"/>
</dbReference>
<keyword evidence="6 11" id="KW-0697">Rotamase</keyword>
<dbReference type="HAMAP" id="MF_01145">
    <property type="entry name" value="Foldase_PrsA"/>
    <property type="match status" value="1"/>
</dbReference>
<evidence type="ECO:0000256" key="5">
    <source>
        <dbReference type="ARBA" id="ARBA00022729"/>
    </source>
</evidence>